<keyword evidence="2" id="KW-1185">Reference proteome</keyword>
<name>C2JV88_LACRM</name>
<evidence type="ECO:0000313" key="1">
    <source>
        <dbReference type="EMBL" id="EEN81050.1"/>
    </source>
</evidence>
<sequence length="39" mass="4651">MGFQAFSSAYGVYKRLSVQWRKIKKDFRKIIIDLAKDEN</sequence>
<protein>
    <submittedName>
        <fullName evidence="1">Uncharacterized protein</fullName>
    </submittedName>
</protein>
<dbReference type="HOGENOM" id="CLU_3311909_0_0_9"/>
<dbReference type="Proteomes" id="UP000004525">
    <property type="component" value="Unassembled WGS sequence"/>
</dbReference>
<gene>
    <name evidence="1" type="ORF">HMPREF0539_0822</name>
</gene>
<evidence type="ECO:0000313" key="2">
    <source>
        <dbReference type="Proteomes" id="UP000004525"/>
    </source>
</evidence>
<dbReference type="EMBL" id="ACIZ01000038">
    <property type="protein sequence ID" value="EEN81050.1"/>
    <property type="molecule type" value="Genomic_DNA"/>
</dbReference>
<dbReference type="AlphaFoldDB" id="C2JV88"/>
<comment type="caution">
    <text evidence="1">The sequence shown here is derived from an EMBL/GenBank/DDBJ whole genome shotgun (WGS) entry which is preliminary data.</text>
</comment>
<accession>C2JV88</accession>
<organism evidence="1 2">
    <name type="scientific">Lacticaseibacillus rhamnosus (strain LMS2-1)</name>
    <dbReference type="NCBI Taxonomy" id="525361"/>
    <lineage>
        <taxon>Bacteria</taxon>
        <taxon>Bacillati</taxon>
        <taxon>Bacillota</taxon>
        <taxon>Bacilli</taxon>
        <taxon>Lactobacillales</taxon>
        <taxon>Lactobacillaceae</taxon>
        <taxon>Lacticaseibacillus</taxon>
    </lineage>
</organism>
<reference evidence="1" key="1">
    <citation type="submission" date="2009-01" db="EMBL/GenBank/DDBJ databases">
        <authorList>
            <person name="Qin X."/>
            <person name="Bachman B."/>
            <person name="Battles P."/>
            <person name="Bell A."/>
            <person name="Bess C."/>
            <person name="Bickham C."/>
            <person name="Chaboub L."/>
            <person name="Chen D."/>
            <person name="Coyle M."/>
            <person name="Deiros D.R."/>
            <person name="Dinh H."/>
            <person name="Forbes L."/>
            <person name="Fowler G."/>
            <person name="Francisco L."/>
            <person name="Fu Q."/>
            <person name="Gubbala S."/>
            <person name="Hale W."/>
            <person name="Han Y."/>
            <person name="Hemphill L."/>
            <person name="Highlander S.K."/>
            <person name="Hirani K."/>
            <person name="Hogues M."/>
            <person name="Jackson L."/>
            <person name="Jakkamsetti A."/>
            <person name="Javaid M."/>
            <person name="Jiang H."/>
            <person name="Korchina V."/>
            <person name="Kovar C."/>
            <person name="Lara F."/>
            <person name="Lee S."/>
            <person name="Mata R."/>
            <person name="Mathew T."/>
            <person name="Moen C."/>
            <person name="Morales K."/>
            <person name="Munidasa M."/>
            <person name="Nazareth L."/>
            <person name="Ngo R."/>
            <person name="Nguyen L."/>
            <person name="Okwuonu G."/>
            <person name="Ongeri F."/>
            <person name="Patil S."/>
            <person name="Petrosino J."/>
            <person name="Pham C."/>
            <person name="Pham P."/>
            <person name="Pu L.-L."/>
            <person name="Puazo M."/>
            <person name="Raj R."/>
            <person name="Reid J."/>
            <person name="Rouhana J."/>
            <person name="Saada N."/>
            <person name="Shang Y."/>
            <person name="Simmons D."/>
            <person name="Thornton R."/>
            <person name="Warren J."/>
            <person name="Weissenberger G."/>
            <person name="Zhang J."/>
            <person name="Zhang L."/>
            <person name="Zhou C."/>
            <person name="Zhu D."/>
            <person name="Muzny D."/>
            <person name="Worley K."/>
            <person name="Gibbs R."/>
        </authorList>
    </citation>
    <scope>NUCLEOTIDE SEQUENCE [LARGE SCALE GENOMIC DNA]</scope>
    <source>
        <strain evidence="1">LMS2-1</strain>
    </source>
</reference>
<proteinExistence type="predicted"/>